<dbReference type="Pfam" id="PF11939">
    <property type="entry name" value="NiFe-hyd_HybE"/>
    <property type="match status" value="1"/>
</dbReference>
<evidence type="ECO:0000256" key="1">
    <source>
        <dbReference type="ARBA" id="ARBA00006532"/>
    </source>
</evidence>
<gene>
    <name evidence="2" type="ORF">CJD50_05780</name>
</gene>
<dbReference type="GeneID" id="69639231"/>
<dbReference type="OrthoDB" id="6485044at2"/>
<proteinExistence type="inferred from homology"/>
<dbReference type="Proteomes" id="UP000218796">
    <property type="component" value="Unassembled WGS sequence"/>
</dbReference>
<dbReference type="InterPro" id="IPR038530">
    <property type="entry name" value="NiFe-hyd_HybE_sf"/>
</dbReference>
<protein>
    <submittedName>
        <fullName evidence="2">Hydrogenase biosynthesis protein HybE</fullName>
    </submittedName>
</protein>
<comment type="similarity">
    <text evidence="1">Belongs to the HupJ family.</text>
</comment>
<name>A0A2A2ME80_9GAMM</name>
<dbReference type="InterPro" id="IPR023994">
    <property type="entry name" value="NiFe-hyd_HybE"/>
</dbReference>
<sequence>MTANPMTDAIGADEFWGFEHNPTKLLIEQYQHIAQQEMANLPFYRAEMPIKVEMQEYEGQWLGTVLTPWMLSVVILPGPDQVWPRRALGERIALSLPRGDMTFMVGELPQTGQLLSCSLMSPIESHISAAEGEALASDTLKMLLSLPVQDQATPVSVSRRELFMRKR</sequence>
<organism evidence="2 3">
    <name type="scientific">Hafnia paralvei</name>
    <dbReference type="NCBI Taxonomy" id="546367"/>
    <lineage>
        <taxon>Bacteria</taxon>
        <taxon>Pseudomonadati</taxon>
        <taxon>Pseudomonadota</taxon>
        <taxon>Gammaproteobacteria</taxon>
        <taxon>Enterobacterales</taxon>
        <taxon>Hafniaceae</taxon>
        <taxon>Hafnia</taxon>
    </lineage>
</organism>
<evidence type="ECO:0000313" key="3">
    <source>
        <dbReference type="Proteomes" id="UP000218796"/>
    </source>
</evidence>
<dbReference type="EMBL" id="NQMS01000002">
    <property type="protein sequence ID" value="PAV97171.1"/>
    <property type="molecule type" value="Genomic_DNA"/>
</dbReference>
<dbReference type="Gene3D" id="3.30.1460.40">
    <property type="entry name" value="[NiFe]-hydrogenase assembly chaperone, HybE"/>
    <property type="match status" value="1"/>
</dbReference>
<dbReference type="KEGG" id="hpar:AL518_11650"/>
<evidence type="ECO:0000313" key="2">
    <source>
        <dbReference type="EMBL" id="PAV97171.1"/>
    </source>
</evidence>
<comment type="caution">
    <text evidence="2">The sequence shown here is derived from an EMBL/GenBank/DDBJ whole genome shotgun (WGS) entry which is preliminary data.</text>
</comment>
<dbReference type="AlphaFoldDB" id="A0A2A2ME80"/>
<dbReference type="NCBIfam" id="TIGR03993">
    <property type="entry name" value="hydrog_HybE"/>
    <property type="match status" value="1"/>
</dbReference>
<reference evidence="2 3" key="1">
    <citation type="submission" date="2017-08" db="EMBL/GenBank/DDBJ databases">
        <title>Draft Genome Sequence of Hafnia alvei CITHA-6 Isolated from Raw Bovine Milk.</title>
        <authorList>
            <person name="Culligan E.P."/>
            <person name="Mcsweeney A."/>
            <person name="O'Doherty C."/>
            <person name="Gleeson E."/>
            <person name="O'Riordan D."/>
            <person name="Sleator R.D."/>
        </authorList>
    </citation>
    <scope>NUCLEOTIDE SEQUENCE [LARGE SCALE GENOMIC DNA]</scope>
    <source>
        <strain evidence="2 3">CITHA-6</strain>
    </source>
</reference>
<dbReference type="NCBIfam" id="NF007776">
    <property type="entry name" value="PRK10465.1"/>
    <property type="match status" value="1"/>
</dbReference>
<dbReference type="RefSeq" id="WP_008813996.1">
    <property type="nucleotide sequence ID" value="NZ_CALECD010000091.1"/>
</dbReference>
<accession>A0A2A2ME80</accession>
<keyword evidence="3" id="KW-1185">Reference proteome</keyword>